<evidence type="ECO:0000256" key="4">
    <source>
        <dbReference type="ARBA" id="ARBA00022695"/>
    </source>
</evidence>
<dbReference type="GO" id="GO:0003677">
    <property type="term" value="F:DNA binding"/>
    <property type="evidence" value="ECO:0007669"/>
    <property type="project" value="UniProtKB-KW"/>
</dbReference>
<evidence type="ECO:0000256" key="5">
    <source>
        <dbReference type="ARBA" id="ARBA00022705"/>
    </source>
</evidence>
<evidence type="ECO:0000256" key="6">
    <source>
        <dbReference type="ARBA" id="ARBA00022932"/>
    </source>
</evidence>
<keyword evidence="10" id="KW-0496">Mitochondrion</keyword>
<dbReference type="SUPFAM" id="SSF56672">
    <property type="entry name" value="DNA/RNA polymerases"/>
    <property type="match status" value="1"/>
</dbReference>
<dbReference type="Gene3D" id="3.90.1600.10">
    <property type="entry name" value="Palm domain of DNA polymerase"/>
    <property type="match status" value="1"/>
</dbReference>
<proteinExistence type="inferred from homology"/>
<keyword evidence="4" id="KW-0548">Nucleotidyltransferase</keyword>
<feature type="domain" description="DNA-directed DNA polymerase family B mitochondria/virus" evidence="9">
    <location>
        <begin position="2"/>
        <end position="144"/>
    </location>
</feature>
<keyword evidence="7" id="KW-0238">DNA-binding</keyword>
<dbReference type="GO" id="GO:0006260">
    <property type="term" value="P:DNA replication"/>
    <property type="evidence" value="ECO:0007669"/>
    <property type="project" value="UniProtKB-KW"/>
</dbReference>
<dbReference type="InterPro" id="IPR004868">
    <property type="entry name" value="DNA-dir_DNA_pol_B_mt/vir"/>
</dbReference>
<evidence type="ECO:0000256" key="2">
    <source>
        <dbReference type="ARBA" id="ARBA00012417"/>
    </source>
</evidence>
<evidence type="ECO:0000256" key="3">
    <source>
        <dbReference type="ARBA" id="ARBA00022679"/>
    </source>
</evidence>
<name>A0A2S0U3M6_9AGAM</name>
<dbReference type="GeneID" id="36940527"/>
<evidence type="ECO:0000256" key="8">
    <source>
        <dbReference type="ARBA" id="ARBA00049244"/>
    </source>
</evidence>
<organism evidence="10">
    <name type="scientific">Russula compacta</name>
    <dbReference type="NCBI Taxonomy" id="40490"/>
    <lineage>
        <taxon>Eukaryota</taxon>
        <taxon>Fungi</taxon>
        <taxon>Dikarya</taxon>
        <taxon>Basidiomycota</taxon>
        <taxon>Agaricomycotina</taxon>
        <taxon>Agaricomycetes</taxon>
        <taxon>Russulales</taxon>
        <taxon>Russulaceae</taxon>
        <taxon>Russula</taxon>
    </lineage>
</organism>
<keyword evidence="5" id="KW-0235">DNA replication</keyword>
<reference evidence="10" key="1">
    <citation type="journal article" date="2018" name="Int. J. Biol. Macromol.">
        <title>Characterization and comparative mitogenomic analysis of six newly sequenced mitochondrial genomes from ectomycorrhizal fungi (Russula) and phylogenetic analysis of the Agaricomycetes.</title>
        <authorList>
            <person name="Li Q."/>
            <person name="Wang Q."/>
            <person name="Chen C."/>
            <person name="Jin X."/>
            <person name="Chen Z."/>
            <person name="Xiong C."/>
            <person name="Li P."/>
            <person name="Zhao J."/>
            <person name="Huang W."/>
        </authorList>
    </citation>
    <scope>NUCLEOTIDE SEQUENCE</scope>
</reference>
<dbReference type="PANTHER" id="PTHR33568">
    <property type="entry name" value="DNA POLYMERASE"/>
    <property type="match status" value="1"/>
</dbReference>
<keyword evidence="6" id="KW-0239">DNA-directed DNA polymerase</keyword>
<comment type="similarity">
    <text evidence="1">Belongs to the DNA polymerase type-B family.</text>
</comment>
<dbReference type="GO" id="GO:0000166">
    <property type="term" value="F:nucleotide binding"/>
    <property type="evidence" value="ECO:0007669"/>
    <property type="project" value="InterPro"/>
</dbReference>
<accession>A0A2S0U3M6</accession>
<dbReference type="PANTHER" id="PTHR33568:SF3">
    <property type="entry name" value="DNA-DIRECTED DNA POLYMERASE"/>
    <property type="match status" value="1"/>
</dbReference>
<dbReference type="Pfam" id="PF03175">
    <property type="entry name" value="DNA_pol_B_2"/>
    <property type="match status" value="1"/>
</dbReference>
<sequence length="146" mass="16701">MIFDLFHLNIHKYLTLSSLAFAIYRSNLFKEDTISQLSGQIATDIRTSYSGGAVDAYIPENLFGEKVFVYDVNSLYPFVMKTYPMPVGTPTFFEGDIRKVDPNAFGFFFCKIIYPENLKHPIIQTRVKINNSVRTIAPLGSWSERI</sequence>
<dbReference type="EC" id="2.7.7.7" evidence="2"/>
<dbReference type="GO" id="GO:0003887">
    <property type="term" value="F:DNA-directed DNA polymerase activity"/>
    <property type="evidence" value="ECO:0007669"/>
    <property type="project" value="UniProtKB-KW"/>
</dbReference>
<evidence type="ECO:0000259" key="9">
    <source>
        <dbReference type="Pfam" id="PF03175"/>
    </source>
</evidence>
<keyword evidence="3" id="KW-0808">Transferase</keyword>
<geneLocation type="mitochondrion" evidence="10"/>
<dbReference type="AlphaFoldDB" id="A0A2S0U3M6"/>
<protein>
    <recommendedName>
        <fullName evidence="2">DNA-directed DNA polymerase</fullName>
        <ecNumber evidence="2">2.7.7.7</ecNumber>
    </recommendedName>
</protein>
<comment type="catalytic activity">
    <reaction evidence="8">
        <text>DNA(n) + a 2'-deoxyribonucleoside 5'-triphosphate = DNA(n+1) + diphosphate</text>
        <dbReference type="Rhea" id="RHEA:22508"/>
        <dbReference type="Rhea" id="RHEA-COMP:17339"/>
        <dbReference type="Rhea" id="RHEA-COMP:17340"/>
        <dbReference type="ChEBI" id="CHEBI:33019"/>
        <dbReference type="ChEBI" id="CHEBI:61560"/>
        <dbReference type="ChEBI" id="CHEBI:173112"/>
        <dbReference type="EC" id="2.7.7.7"/>
    </reaction>
</comment>
<dbReference type="InterPro" id="IPR043502">
    <property type="entry name" value="DNA/RNA_pol_sf"/>
</dbReference>
<gene>
    <name evidence="10" type="primary">orf146</name>
</gene>
<evidence type="ECO:0000256" key="1">
    <source>
        <dbReference type="ARBA" id="ARBA00005755"/>
    </source>
</evidence>
<dbReference type="InterPro" id="IPR023211">
    <property type="entry name" value="DNA_pol_palm_dom_sf"/>
</dbReference>
<evidence type="ECO:0000256" key="7">
    <source>
        <dbReference type="ARBA" id="ARBA00023125"/>
    </source>
</evidence>
<dbReference type="RefSeq" id="YP_009487183.1">
    <property type="nucleotide sequence ID" value="NC_037773.1"/>
</dbReference>
<dbReference type="EMBL" id="MH138072">
    <property type="protein sequence ID" value="AWB36085.1"/>
    <property type="molecule type" value="Genomic_DNA"/>
</dbReference>
<evidence type="ECO:0000313" key="10">
    <source>
        <dbReference type="EMBL" id="AWB36085.1"/>
    </source>
</evidence>